<comment type="caution">
    <text evidence="1">The sequence shown here is derived from an EMBL/GenBank/DDBJ whole genome shotgun (WGS) entry which is preliminary data.</text>
</comment>
<dbReference type="Proteomes" id="UP000254626">
    <property type="component" value="Unassembled WGS sequence"/>
</dbReference>
<organism evidence="1 2">
    <name type="scientific">Vibrio fluvialis</name>
    <dbReference type="NCBI Taxonomy" id="676"/>
    <lineage>
        <taxon>Bacteria</taxon>
        <taxon>Pseudomonadati</taxon>
        <taxon>Pseudomonadota</taxon>
        <taxon>Gammaproteobacteria</taxon>
        <taxon>Vibrionales</taxon>
        <taxon>Vibrionaceae</taxon>
        <taxon>Vibrio</taxon>
    </lineage>
</organism>
<accession>A0AAX2LK86</accession>
<dbReference type="EMBL" id="UHIP01000001">
    <property type="protein sequence ID" value="SUP20535.1"/>
    <property type="molecule type" value="Genomic_DNA"/>
</dbReference>
<protein>
    <submittedName>
        <fullName evidence="1">Uncharacterized protein</fullName>
    </submittedName>
</protein>
<evidence type="ECO:0000313" key="1">
    <source>
        <dbReference type="EMBL" id="SUP20535.1"/>
    </source>
</evidence>
<name>A0AAX2LK86_VIBFL</name>
<reference evidence="1 2" key="1">
    <citation type="submission" date="2018-06" db="EMBL/GenBank/DDBJ databases">
        <authorList>
            <consortium name="Pathogen Informatics"/>
            <person name="Doyle S."/>
        </authorList>
    </citation>
    <scope>NUCLEOTIDE SEQUENCE [LARGE SCALE GENOMIC DNA]</scope>
    <source>
        <strain evidence="1 2">NCTC11327</strain>
    </source>
</reference>
<proteinExistence type="predicted"/>
<gene>
    <name evidence="1" type="ORF">NCTC11327_00427</name>
</gene>
<sequence length="42" mass="4572">MLTSSSQTAGSINYIAKDVPNLDNKKGAYSPFLNKLYYAATD</sequence>
<evidence type="ECO:0000313" key="2">
    <source>
        <dbReference type="Proteomes" id="UP000254626"/>
    </source>
</evidence>
<dbReference type="AlphaFoldDB" id="A0AAX2LK86"/>